<evidence type="ECO:0000313" key="4">
    <source>
        <dbReference type="Proteomes" id="UP000694395"/>
    </source>
</evidence>
<dbReference type="SUPFAM" id="SSF53474">
    <property type="entry name" value="alpha/beta-Hydrolases"/>
    <property type="match status" value="1"/>
</dbReference>
<dbReference type="GeneTree" id="ENSGT00940000161296"/>
<organism evidence="3 4">
    <name type="scientific">Oncorhynchus mykiss</name>
    <name type="common">Rainbow trout</name>
    <name type="synonym">Salmo gairdneri</name>
    <dbReference type="NCBI Taxonomy" id="8022"/>
    <lineage>
        <taxon>Eukaryota</taxon>
        <taxon>Metazoa</taxon>
        <taxon>Chordata</taxon>
        <taxon>Craniata</taxon>
        <taxon>Vertebrata</taxon>
        <taxon>Euteleostomi</taxon>
        <taxon>Actinopterygii</taxon>
        <taxon>Neopterygii</taxon>
        <taxon>Teleostei</taxon>
        <taxon>Protacanthopterygii</taxon>
        <taxon>Salmoniformes</taxon>
        <taxon>Salmonidae</taxon>
        <taxon>Salmoninae</taxon>
        <taxon>Oncorhynchus</taxon>
    </lineage>
</organism>
<sequence>MARIVQANRRATNRHNVTVQQWCAELQFQNTQLIDLCHGWAIAADDHAGFHSYQLKTRRIDSSGHAITNTGQLRSGKSLPGPTNHGSSCVMLIAESVPPASPDSQLESWWFISWFPFSSLTLPFSLNPFLPPGFGNSPDSDALKMVQHRVDLLGRFMETLGVRTMVLLSPSMSGHCSIPFLTKHSAQFHGFIPIAPVGTRNYTPQQYQGIQARTAMLDVWVALDTNLGAQSHKNLMQLLHHSFHHSLSDFLSKLE</sequence>
<comment type="subcellular location">
    <subcellularLocation>
        <location evidence="1">Cytoplasm</location>
    </subcellularLocation>
</comment>
<evidence type="ECO:0000256" key="2">
    <source>
        <dbReference type="ARBA" id="ARBA00022490"/>
    </source>
</evidence>
<dbReference type="Gene3D" id="3.40.50.1820">
    <property type="entry name" value="alpha/beta hydrolase"/>
    <property type="match status" value="1"/>
</dbReference>
<reference evidence="3" key="1">
    <citation type="submission" date="2020-07" db="EMBL/GenBank/DDBJ databases">
        <title>A long reads based de novo assembly of the rainbow trout Arlee double haploid line genome.</title>
        <authorList>
            <person name="Gao G."/>
            <person name="Palti Y."/>
        </authorList>
    </citation>
    <scope>NUCLEOTIDE SEQUENCE [LARGE SCALE GENOMIC DNA]</scope>
</reference>
<dbReference type="Ensembl" id="ENSOMYT00000032200.2">
    <property type="protein sequence ID" value="ENSOMYP00000029514.2"/>
    <property type="gene ID" value="ENSOMYG00000013812.2"/>
</dbReference>
<dbReference type="PANTHER" id="PTHR46197:SF1">
    <property type="entry name" value="PROTEIN ABHD14A"/>
    <property type="match status" value="1"/>
</dbReference>
<name>A0A8C7Q192_ONCMY</name>
<dbReference type="GO" id="GO:0005737">
    <property type="term" value="C:cytoplasm"/>
    <property type="evidence" value="ECO:0007669"/>
    <property type="project" value="UniProtKB-SubCell"/>
</dbReference>
<keyword evidence="2" id="KW-0963">Cytoplasm</keyword>
<accession>A0A8C7Q192</accession>
<dbReference type="Proteomes" id="UP000694395">
    <property type="component" value="Chromosome 17"/>
</dbReference>
<reference evidence="3" key="3">
    <citation type="submission" date="2025-09" db="UniProtKB">
        <authorList>
            <consortium name="Ensembl"/>
        </authorList>
    </citation>
    <scope>IDENTIFICATION</scope>
</reference>
<proteinExistence type="predicted"/>
<evidence type="ECO:0000313" key="3">
    <source>
        <dbReference type="Ensembl" id="ENSOMYP00000029514.2"/>
    </source>
</evidence>
<protein>
    <submittedName>
        <fullName evidence="3">Abhydrolase domain containing 14A</fullName>
    </submittedName>
</protein>
<dbReference type="PANTHER" id="PTHR46197">
    <property type="entry name" value="PROTEIN ABHD14B-LIKE"/>
    <property type="match status" value="1"/>
</dbReference>
<keyword evidence="4" id="KW-1185">Reference proteome</keyword>
<reference evidence="3" key="2">
    <citation type="submission" date="2025-08" db="UniProtKB">
        <authorList>
            <consortium name="Ensembl"/>
        </authorList>
    </citation>
    <scope>IDENTIFICATION</scope>
</reference>
<dbReference type="AlphaFoldDB" id="A0A8C7Q192"/>
<dbReference type="InterPro" id="IPR029058">
    <property type="entry name" value="AB_hydrolase_fold"/>
</dbReference>
<evidence type="ECO:0000256" key="1">
    <source>
        <dbReference type="ARBA" id="ARBA00004496"/>
    </source>
</evidence>